<organism evidence="1 2">
    <name type="scientific">Methanoplanus endosymbiosus</name>
    <dbReference type="NCBI Taxonomy" id="33865"/>
    <lineage>
        <taxon>Archaea</taxon>
        <taxon>Methanobacteriati</taxon>
        <taxon>Methanobacteriota</taxon>
        <taxon>Stenosarchaea group</taxon>
        <taxon>Methanomicrobia</taxon>
        <taxon>Methanomicrobiales</taxon>
        <taxon>Methanomicrobiaceae</taxon>
        <taxon>Methanoplanus</taxon>
    </lineage>
</organism>
<evidence type="ECO:0000313" key="1">
    <source>
        <dbReference type="EMBL" id="UUX93369.1"/>
    </source>
</evidence>
<keyword evidence="2" id="KW-1185">Reference proteome</keyword>
<accession>A0A9E7PR05</accession>
<dbReference type="EMBL" id="CP096115">
    <property type="protein sequence ID" value="UUX93369.1"/>
    <property type="molecule type" value="Genomic_DNA"/>
</dbReference>
<gene>
    <name evidence="1" type="ORF">L6E24_04375</name>
</gene>
<sequence length="138" mass="15705">MRRIYHRFPLRCDLDFDIEMSFYDAISKVISLNNTHTTSKRGEDLVKLAVQVDVADRKTNMISVDEVPDLAEVSTDTVDFRINLIETILTGDRRIPRAGTSYLLKVRENGMITQCFIVKEGTSGDTDAFDIKKMIKGE</sequence>
<protein>
    <submittedName>
        <fullName evidence="1">Uncharacterized protein</fullName>
    </submittedName>
</protein>
<evidence type="ECO:0000313" key="2">
    <source>
        <dbReference type="Proteomes" id="UP001060368"/>
    </source>
</evidence>
<dbReference type="AlphaFoldDB" id="A0A9E7PR05"/>
<proteinExistence type="predicted"/>
<name>A0A9E7PR05_9EURY</name>
<dbReference type="Proteomes" id="UP001060368">
    <property type="component" value="Chromosome"/>
</dbReference>
<dbReference type="KEGG" id="mend:L6E24_04375"/>
<reference evidence="1" key="1">
    <citation type="submission" date="2022-04" db="EMBL/GenBank/DDBJ databases">
        <title>Complete genome of Methanoplanus endosymbiosus DSM 3599.</title>
        <authorList>
            <person name="Chen S.-C."/>
            <person name="You Y.-T."/>
            <person name="Zhou Y.-Z."/>
            <person name="Lai M.-C."/>
        </authorList>
    </citation>
    <scope>NUCLEOTIDE SEQUENCE</scope>
    <source>
        <strain evidence="1">DSM 3599</strain>
    </source>
</reference>
<dbReference type="RefSeq" id="WP_257743508.1">
    <property type="nucleotide sequence ID" value="NZ_CP096115.1"/>
</dbReference>
<dbReference type="GeneID" id="74306905"/>